<dbReference type="SUPFAM" id="SSF102114">
    <property type="entry name" value="Radical SAM enzymes"/>
    <property type="match status" value="1"/>
</dbReference>
<dbReference type="PROSITE" id="PS51918">
    <property type="entry name" value="RADICAL_SAM"/>
    <property type="match status" value="1"/>
</dbReference>
<dbReference type="Pfam" id="PF06463">
    <property type="entry name" value="Mob_synth_C"/>
    <property type="match status" value="1"/>
</dbReference>
<dbReference type="InterPro" id="IPR007197">
    <property type="entry name" value="rSAM"/>
</dbReference>
<accession>A0A1F5UR29</accession>
<keyword evidence="5" id="KW-0411">Iron-sulfur</keyword>
<feature type="domain" description="Radical SAM core" evidence="8">
    <location>
        <begin position="1"/>
        <end position="135"/>
    </location>
</feature>
<evidence type="ECO:0000256" key="1">
    <source>
        <dbReference type="ARBA" id="ARBA00022691"/>
    </source>
</evidence>
<evidence type="ECO:0000259" key="8">
    <source>
        <dbReference type="PROSITE" id="PS51918"/>
    </source>
</evidence>
<keyword evidence="4" id="KW-0408">Iron</keyword>
<sequence>NGMLLERFAQPLREAGLDRINVSLHSLQPERFQRLTRMGTLETVMTGIRKAMEVGLTPIKFNALIMKGFNDDEVEDLFKLTLQDRIIVRFLELMPIGEALSLDGFGSYLNLTKVRERLTEKYGLVPAVEKGNGPAKYWRVPGAPGKVGFITPISNKYCDTCSRIRLTANGELRPCLAYDVHVNMREAIVNRDLAAIEEAFKKALEIKPKGHHWEEGQTTHTVMSTLGG</sequence>
<dbReference type="PANTHER" id="PTHR22960">
    <property type="entry name" value="MOLYBDOPTERIN COFACTOR SYNTHESIS PROTEIN A"/>
    <property type="match status" value="1"/>
</dbReference>
<dbReference type="Proteomes" id="UP000179157">
    <property type="component" value="Unassembled WGS sequence"/>
</dbReference>
<dbReference type="GO" id="GO:0061798">
    <property type="term" value="F:GTP 3',8'-cyclase activity"/>
    <property type="evidence" value="ECO:0007669"/>
    <property type="project" value="TreeGrafter"/>
</dbReference>
<proteinExistence type="predicted"/>
<dbReference type="Gene3D" id="3.20.20.70">
    <property type="entry name" value="Aldolase class I"/>
    <property type="match status" value="1"/>
</dbReference>
<dbReference type="InterPro" id="IPR010505">
    <property type="entry name" value="MoaA_twitch"/>
</dbReference>
<keyword evidence="3" id="KW-0547">Nucleotide-binding</keyword>
<keyword evidence="2" id="KW-0479">Metal-binding</keyword>
<keyword evidence="6" id="KW-0342">GTP-binding</keyword>
<dbReference type="AlphaFoldDB" id="A0A1F5UR29"/>
<keyword evidence="1" id="KW-0949">S-adenosyl-L-methionine</keyword>
<dbReference type="InterPro" id="IPR058240">
    <property type="entry name" value="rSAM_sf"/>
</dbReference>
<dbReference type="GO" id="GO:0051539">
    <property type="term" value="F:4 iron, 4 sulfur cluster binding"/>
    <property type="evidence" value="ECO:0007669"/>
    <property type="project" value="UniProtKB-KW"/>
</dbReference>
<reference evidence="9 10" key="1">
    <citation type="journal article" date="2016" name="Nat. Commun.">
        <title>Thousands of microbial genomes shed light on interconnected biogeochemical processes in an aquifer system.</title>
        <authorList>
            <person name="Anantharaman K."/>
            <person name="Brown C.T."/>
            <person name="Hug L.A."/>
            <person name="Sharon I."/>
            <person name="Castelle C.J."/>
            <person name="Probst A.J."/>
            <person name="Thomas B.C."/>
            <person name="Singh A."/>
            <person name="Wilkins M.J."/>
            <person name="Karaoz U."/>
            <person name="Brodie E.L."/>
            <person name="Williams K.H."/>
            <person name="Hubbard S.S."/>
            <person name="Banfield J.F."/>
        </authorList>
    </citation>
    <scope>NUCLEOTIDE SEQUENCE [LARGE SCALE GENOMIC DNA]</scope>
    <source>
        <strain evidence="10">RBG_16_55_9</strain>
    </source>
</reference>
<dbReference type="PANTHER" id="PTHR22960:SF0">
    <property type="entry name" value="MOLYBDENUM COFACTOR BIOSYNTHESIS PROTEIN 1"/>
    <property type="match status" value="1"/>
</dbReference>
<dbReference type="EMBL" id="MFGX01000099">
    <property type="protein sequence ID" value="OGF53628.1"/>
    <property type="molecule type" value="Genomic_DNA"/>
</dbReference>
<organism evidence="9 10">
    <name type="scientific">Fraserbacteria sp. (strain RBG_16_55_9)</name>
    <dbReference type="NCBI Taxonomy" id="1817864"/>
    <lineage>
        <taxon>Bacteria</taxon>
        <taxon>Candidatus Fraseribacteriota</taxon>
    </lineage>
</organism>
<dbReference type="GO" id="GO:0061799">
    <property type="term" value="F:cyclic pyranopterin monophosphate synthase activity"/>
    <property type="evidence" value="ECO:0007669"/>
    <property type="project" value="TreeGrafter"/>
</dbReference>
<evidence type="ECO:0000256" key="7">
    <source>
        <dbReference type="ARBA" id="ARBA00023150"/>
    </source>
</evidence>
<dbReference type="Pfam" id="PF04055">
    <property type="entry name" value="Radical_SAM"/>
    <property type="match status" value="1"/>
</dbReference>
<gene>
    <name evidence="9" type="ORF">A2Z21_05260</name>
</gene>
<evidence type="ECO:0000256" key="4">
    <source>
        <dbReference type="ARBA" id="ARBA00023004"/>
    </source>
</evidence>
<feature type="non-terminal residue" evidence="9">
    <location>
        <position position="1"/>
    </location>
</feature>
<protein>
    <recommendedName>
        <fullName evidence="8">Radical SAM core domain-containing protein</fullName>
    </recommendedName>
</protein>
<evidence type="ECO:0000313" key="9">
    <source>
        <dbReference type="EMBL" id="OGF53628.1"/>
    </source>
</evidence>
<dbReference type="InterPro" id="IPR050105">
    <property type="entry name" value="MoCo_biosynth_MoaA/MoaC"/>
</dbReference>
<dbReference type="GO" id="GO:0006777">
    <property type="term" value="P:Mo-molybdopterin cofactor biosynthetic process"/>
    <property type="evidence" value="ECO:0007669"/>
    <property type="project" value="UniProtKB-KW"/>
</dbReference>
<evidence type="ECO:0000256" key="3">
    <source>
        <dbReference type="ARBA" id="ARBA00022741"/>
    </source>
</evidence>
<evidence type="ECO:0000256" key="5">
    <source>
        <dbReference type="ARBA" id="ARBA00023014"/>
    </source>
</evidence>
<name>A0A1F5UR29_FRAXR</name>
<dbReference type="CDD" id="cd21117">
    <property type="entry name" value="Twitch_MoaA"/>
    <property type="match status" value="1"/>
</dbReference>
<evidence type="ECO:0000256" key="2">
    <source>
        <dbReference type="ARBA" id="ARBA00022723"/>
    </source>
</evidence>
<comment type="caution">
    <text evidence="9">The sequence shown here is derived from an EMBL/GenBank/DDBJ whole genome shotgun (WGS) entry which is preliminary data.</text>
</comment>
<dbReference type="GO" id="GO:0046872">
    <property type="term" value="F:metal ion binding"/>
    <property type="evidence" value="ECO:0007669"/>
    <property type="project" value="UniProtKB-KW"/>
</dbReference>
<evidence type="ECO:0000256" key="6">
    <source>
        <dbReference type="ARBA" id="ARBA00023134"/>
    </source>
</evidence>
<dbReference type="InterPro" id="IPR013785">
    <property type="entry name" value="Aldolase_TIM"/>
</dbReference>
<keyword evidence="7" id="KW-0501">Molybdenum cofactor biosynthesis</keyword>
<evidence type="ECO:0000313" key="10">
    <source>
        <dbReference type="Proteomes" id="UP000179157"/>
    </source>
</evidence>
<dbReference type="GO" id="GO:0005525">
    <property type="term" value="F:GTP binding"/>
    <property type="evidence" value="ECO:0007669"/>
    <property type="project" value="UniProtKB-KW"/>
</dbReference>